<dbReference type="Gene3D" id="1.10.4000.10">
    <property type="entry name" value="Flagellar transcriptional activator FlhD"/>
    <property type="match status" value="1"/>
</dbReference>
<comment type="caution">
    <text evidence="1">The sequence shown here is derived from an EMBL/GenBank/DDBJ whole genome shotgun (WGS) entry which is preliminary data.</text>
</comment>
<dbReference type="EMBL" id="JAXARY010000013">
    <property type="protein sequence ID" value="MDX8128478.1"/>
    <property type="molecule type" value="Genomic_DNA"/>
</dbReference>
<accession>A0ABU4UGG3</accession>
<protein>
    <submittedName>
        <fullName evidence="1">Flagellar transcriptional regulator FlhD</fullName>
    </submittedName>
</protein>
<gene>
    <name evidence="1" type="ORF">QLH52_14385</name>
</gene>
<reference evidence="1 2" key="1">
    <citation type="submission" date="2023-11" db="EMBL/GenBank/DDBJ databases">
        <authorList>
            <person name="Ouyang M.-Y."/>
        </authorList>
    </citation>
    <scope>NUCLEOTIDE SEQUENCE [LARGE SCALE GENOMIC DNA]</scope>
    <source>
        <strain evidence="1 2">OY6</strain>
    </source>
</reference>
<keyword evidence="2" id="KW-1185">Reference proteome</keyword>
<dbReference type="SUPFAM" id="SSF63592">
    <property type="entry name" value="Flagellar transcriptional activator FlhD"/>
    <property type="match status" value="1"/>
</dbReference>
<proteinExistence type="predicted"/>
<evidence type="ECO:0000313" key="2">
    <source>
        <dbReference type="Proteomes" id="UP001284537"/>
    </source>
</evidence>
<dbReference type="Proteomes" id="UP001284537">
    <property type="component" value="Unassembled WGS sequence"/>
</dbReference>
<evidence type="ECO:0000313" key="1">
    <source>
        <dbReference type="EMBL" id="MDX8128478.1"/>
    </source>
</evidence>
<name>A0ABU4UGG3_9GAMM</name>
<dbReference type="RefSeq" id="WP_319962023.1">
    <property type="nucleotide sequence ID" value="NZ_JAXARY010000013.1"/>
</dbReference>
<keyword evidence="1" id="KW-0969">Cilium</keyword>
<sequence>MSTLDHDLARLNFEYLLLARECARSNPVEAAWRFDMDRGQTEILATLTIEKIRELADNCRAAVKLLPFKSPENVSVGLYSAMLPTVAESV</sequence>
<keyword evidence="1" id="KW-0282">Flagellum</keyword>
<keyword evidence="1" id="KW-0966">Cell projection</keyword>
<organism evidence="1 2">
    <name type="scientific">Methylomonas defluvii</name>
    <dbReference type="NCBI Taxonomy" id="3045149"/>
    <lineage>
        <taxon>Bacteria</taxon>
        <taxon>Pseudomonadati</taxon>
        <taxon>Pseudomonadota</taxon>
        <taxon>Gammaproteobacteria</taxon>
        <taxon>Methylococcales</taxon>
        <taxon>Methylococcaceae</taxon>
        <taxon>Methylomonas</taxon>
    </lineage>
</organism>
<dbReference type="InterPro" id="IPR036194">
    <property type="entry name" value="FlhD_sf"/>
</dbReference>